<evidence type="ECO:0000313" key="4">
    <source>
        <dbReference type="Proteomes" id="UP000320811"/>
    </source>
</evidence>
<feature type="chain" id="PRO_5021976603" evidence="1">
    <location>
        <begin position="27"/>
        <end position="117"/>
    </location>
</feature>
<name>A0A561P3I2_9BACT</name>
<dbReference type="EMBL" id="VIWO01000014">
    <property type="protein sequence ID" value="TWF32682.1"/>
    <property type="molecule type" value="Genomic_DNA"/>
</dbReference>
<dbReference type="Proteomes" id="UP000320811">
    <property type="component" value="Unassembled WGS sequence"/>
</dbReference>
<gene>
    <name evidence="3" type="ORF">FHW36_11459</name>
</gene>
<proteinExistence type="predicted"/>
<protein>
    <submittedName>
        <fullName evidence="3">Putative secreted protein (Por secretion system target)</fullName>
    </submittedName>
</protein>
<evidence type="ECO:0000259" key="2">
    <source>
        <dbReference type="Pfam" id="PF18962"/>
    </source>
</evidence>
<dbReference type="AlphaFoldDB" id="A0A561P3I2"/>
<dbReference type="RefSeq" id="WP_145674829.1">
    <property type="nucleotide sequence ID" value="NZ_VIWO01000014.1"/>
</dbReference>
<accession>A0A561P3I2</accession>
<keyword evidence="4" id="KW-1185">Reference proteome</keyword>
<reference evidence="3 4" key="1">
    <citation type="submission" date="2019-06" db="EMBL/GenBank/DDBJ databases">
        <title>Sorghum-associated microbial communities from plants grown in Nebraska, USA.</title>
        <authorList>
            <person name="Schachtman D."/>
        </authorList>
    </citation>
    <scope>NUCLEOTIDE SEQUENCE [LARGE SCALE GENOMIC DNA]</scope>
    <source>
        <strain evidence="3 4">1209</strain>
    </source>
</reference>
<organism evidence="3 4">
    <name type="scientific">Chitinophaga polysaccharea</name>
    <dbReference type="NCBI Taxonomy" id="1293035"/>
    <lineage>
        <taxon>Bacteria</taxon>
        <taxon>Pseudomonadati</taxon>
        <taxon>Bacteroidota</taxon>
        <taxon>Chitinophagia</taxon>
        <taxon>Chitinophagales</taxon>
        <taxon>Chitinophagaceae</taxon>
        <taxon>Chitinophaga</taxon>
    </lineage>
</organism>
<feature type="domain" description="Secretion system C-terminal sorting" evidence="2">
    <location>
        <begin position="46"/>
        <end position="115"/>
    </location>
</feature>
<dbReference type="Pfam" id="PF18962">
    <property type="entry name" value="Por_Secre_tail"/>
    <property type="match status" value="1"/>
</dbReference>
<sequence length="117" mass="13044">MKKISIAKLSLAAGCMIMLHWPRANATILPPQEIDSIAGNSRSVLVYPNPVMASLNIRSRKPIQQLILYAMDGRTIKKVASCGKHNQLYVQDIKNGAYMLNTIFEDGTRTSKMIIKQ</sequence>
<evidence type="ECO:0000313" key="3">
    <source>
        <dbReference type="EMBL" id="TWF32682.1"/>
    </source>
</evidence>
<comment type="caution">
    <text evidence="3">The sequence shown here is derived from an EMBL/GenBank/DDBJ whole genome shotgun (WGS) entry which is preliminary data.</text>
</comment>
<dbReference type="NCBIfam" id="TIGR04183">
    <property type="entry name" value="Por_Secre_tail"/>
    <property type="match status" value="1"/>
</dbReference>
<keyword evidence="1" id="KW-0732">Signal</keyword>
<feature type="signal peptide" evidence="1">
    <location>
        <begin position="1"/>
        <end position="26"/>
    </location>
</feature>
<dbReference type="InterPro" id="IPR026444">
    <property type="entry name" value="Secre_tail"/>
</dbReference>
<evidence type="ECO:0000256" key="1">
    <source>
        <dbReference type="SAM" id="SignalP"/>
    </source>
</evidence>
<dbReference type="OrthoDB" id="675680at2"/>